<dbReference type="EMBL" id="AHNR02000031">
    <property type="protein sequence ID" value="EKR55284.1"/>
    <property type="molecule type" value="Genomic_DNA"/>
</dbReference>
<keyword evidence="3" id="KW-0050">Antiport</keyword>
<accession>A0A0E2D5G6</accession>
<evidence type="ECO:0000256" key="7">
    <source>
        <dbReference type="ARBA" id="ARBA00023065"/>
    </source>
</evidence>
<evidence type="ECO:0000256" key="5">
    <source>
        <dbReference type="ARBA" id="ARBA00022692"/>
    </source>
</evidence>
<feature type="transmembrane region" description="Helical" evidence="10">
    <location>
        <begin position="359"/>
        <end position="380"/>
    </location>
</feature>
<evidence type="ECO:0000256" key="1">
    <source>
        <dbReference type="ARBA" id="ARBA00004651"/>
    </source>
</evidence>
<gene>
    <name evidence="11" type="ORF">LEP1GSC105_3486</name>
</gene>
<dbReference type="PANTHER" id="PTHR43298">
    <property type="entry name" value="MULTIDRUG RESISTANCE PROTEIN NORM-RELATED"/>
    <property type="match status" value="1"/>
</dbReference>
<dbReference type="Pfam" id="PF01554">
    <property type="entry name" value="MatE"/>
    <property type="match status" value="2"/>
</dbReference>
<evidence type="ECO:0000256" key="3">
    <source>
        <dbReference type="ARBA" id="ARBA00022449"/>
    </source>
</evidence>
<feature type="transmembrane region" description="Helical" evidence="10">
    <location>
        <begin position="238"/>
        <end position="259"/>
    </location>
</feature>
<dbReference type="InterPro" id="IPR048279">
    <property type="entry name" value="MdtK-like"/>
</dbReference>
<dbReference type="GO" id="GO:0006811">
    <property type="term" value="P:monoatomic ion transport"/>
    <property type="evidence" value="ECO:0007669"/>
    <property type="project" value="UniProtKB-KW"/>
</dbReference>
<dbReference type="InterPro" id="IPR050222">
    <property type="entry name" value="MATE_MdtK"/>
</dbReference>
<feature type="transmembrane region" description="Helical" evidence="10">
    <location>
        <begin position="89"/>
        <end position="112"/>
    </location>
</feature>
<dbReference type="AlphaFoldDB" id="A0A0E2D5G6"/>
<comment type="subcellular location">
    <subcellularLocation>
        <location evidence="1">Cell membrane</location>
        <topology evidence="1">Multi-pass membrane protein</topology>
    </subcellularLocation>
</comment>
<evidence type="ECO:0000256" key="8">
    <source>
        <dbReference type="ARBA" id="ARBA00023136"/>
    </source>
</evidence>
<organism evidence="11 12">
    <name type="scientific">Leptospira interrogans str. UI 12758</name>
    <dbReference type="NCBI Taxonomy" id="1049938"/>
    <lineage>
        <taxon>Bacteria</taxon>
        <taxon>Pseudomonadati</taxon>
        <taxon>Spirochaetota</taxon>
        <taxon>Spirochaetia</taxon>
        <taxon>Leptospirales</taxon>
        <taxon>Leptospiraceae</taxon>
        <taxon>Leptospira</taxon>
    </lineage>
</organism>
<feature type="transmembrane region" description="Helical" evidence="10">
    <location>
        <begin position="133"/>
        <end position="156"/>
    </location>
</feature>
<keyword evidence="4" id="KW-1003">Cell membrane</keyword>
<dbReference type="GO" id="GO:0042910">
    <property type="term" value="F:xenobiotic transmembrane transporter activity"/>
    <property type="evidence" value="ECO:0007669"/>
    <property type="project" value="InterPro"/>
</dbReference>
<dbReference type="Proteomes" id="UP000001340">
    <property type="component" value="Unassembled WGS sequence"/>
</dbReference>
<dbReference type="PANTHER" id="PTHR43298:SF2">
    <property type="entry name" value="FMN_FAD EXPORTER YEEO-RELATED"/>
    <property type="match status" value="1"/>
</dbReference>
<dbReference type="NCBIfam" id="TIGR00797">
    <property type="entry name" value="matE"/>
    <property type="match status" value="1"/>
</dbReference>
<evidence type="ECO:0000313" key="12">
    <source>
        <dbReference type="Proteomes" id="UP000001340"/>
    </source>
</evidence>
<evidence type="ECO:0000256" key="10">
    <source>
        <dbReference type="SAM" id="Phobius"/>
    </source>
</evidence>
<evidence type="ECO:0000256" key="4">
    <source>
        <dbReference type="ARBA" id="ARBA00022475"/>
    </source>
</evidence>
<feature type="transmembrane region" description="Helical" evidence="10">
    <location>
        <begin position="56"/>
        <end position="77"/>
    </location>
</feature>
<feature type="transmembrane region" description="Helical" evidence="10">
    <location>
        <begin position="300"/>
        <end position="322"/>
    </location>
</feature>
<evidence type="ECO:0000256" key="6">
    <source>
        <dbReference type="ARBA" id="ARBA00022989"/>
    </source>
</evidence>
<feature type="transmembrane region" description="Helical" evidence="10">
    <location>
        <begin position="176"/>
        <end position="193"/>
    </location>
</feature>
<feature type="transmembrane region" description="Helical" evidence="10">
    <location>
        <begin position="460"/>
        <end position="478"/>
    </location>
</feature>
<sequence>MRILYKKLKSRTKKKVFLKMNSFSASYKNLGRTVRTLHHLAHTFYRNIRPSLLNSMILKLAVPVVFGMLSQTVVWVTDTMMVGRLGKHSIASIGIGGIAHFTVLAFLMGFSMGIQVIVARRFGEKNDSEIGKIGVTALYLVIVFGSILSIGGATISEWLMNLLNKDEIVRRLSSEYLYFRFLGTIFFFLLFTTRAFTDGLGITTAGLASMIITCFTNIFLNWMLIYGNLGFEPMGVKGAAIASSLAGGAGLFAFPFYFYSKDLGKYFSHISWVFSWDHFREILKASTAPALAELLNNISFMIFTEFATIVGTTALAVTNMLFSTLSLSFLPGYAFGIAATTILGQALGAGKPKLAYHGAFRSAFFAACVMGSMGLVFIFWGKDMLSFYTKDQELIEEAYSPLLILGMIQVVDAYHMVIACALRGAGLQDFVFRAYTAASYLVFLPSAYFMGIYLGMGSTGLWSGIVAWVLVLASVFVVRFRRKDWVQNPV</sequence>
<feature type="transmembrane region" description="Helical" evidence="10">
    <location>
        <begin position="205"/>
        <end position="226"/>
    </location>
</feature>
<evidence type="ECO:0000256" key="2">
    <source>
        <dbReference type="ARBA" id="ARBA00022448"/>
    </source>
</evidence>
<dbReference type="InterPro" id="IPR002528">
    <property type="entry name" value="MATE_fam"/>
</dbReference>
<reference evidence="11 12" key="1">
    <citation type="submission" date="2012-10" db="EMBL/GenBank/DDBJ databases">
        <authorList>
            <person name="Harkins D.M."/>
            <person name="Durkin A.S."/>
            <person name="Brinkac L.M."/>
            <person name="Haft D.H."/>
            <person name="Selengut J.D."/>
            <person name="Sanka R."/>
            <person name="DePew J."/>
            <person name="Purushe J."/>
            <person name="Chanthongthip A."/>
            <person name="Lattana O."/>
            <person name="Phetsouvanh R."/>
            <person name="Newton P.N."/>
            <person name="Vinetz J.M."/>
            <person name="Sutton G.G."/>
            <person name="Nierman W.C."/>
            <person name="Fouts D.E."/>
        </authorList>
    </citation>
    <scope>NUCLEOTIDE SEQUENCE [LARGE SCALE GENOMIC DNA]</scope>
    <source>
        <strain evidence="11 12">UI 12758</strain>
    </source>
</reference>
<evidence type="ECO:0000313" key="11">
    <source>
        <dbReference type="EMBL" id="EKR55284.1"/>
    </source>
</evidence>
<comment type="caution">
    <text evidence="11">The sequence shown here is derived from an EMBL/GenBank/DDBJ whole genome shotgun (WGS) entry which is preliminary data.</text>
</comment>
<dbReference type="PIRSF" id="PIRSF006603">
    <property type="entry name" value="DinF"/>
    <property type="match status" value="1"/>
</dbReference>
<feature type="transmembrane region" description="Helical" evidence="10">
    <location>
        <begin position="400"/>
        <end position="422"/>
    </location>
</feature>
<dbReference type="GO" id="GO:0015297">
    <property type="term" value="F:antiporter activity"/>
    <property type="evidence" value="ECO:0007669"/>
    <property type="project" value="UniProtKB-KW"/>
</dbReference>
<protein>
    <recommendedName>
        <fullName evidence="9">Multidrug-efflux transporter</fullName>
    </recommendedName>
</protein>
<proteinExistence type="predicted"/>
<feature type="transmembrane region" description="Helical" evidence="10">
    <location>
        <begin position="328"/>
        <end position="347"/>
    </location>
</feature>
<keyword evidence="8 10" id="KW-0472">Membrane</keyword>
<dbReference type="CDD" id="cd13133">
    <property type="entry name" value="MATE_like_7"/>
    <property type="match status" value="1"/>
</dbReference>
<keyword evidence="7" id="KW-0406">Ion transport</keyword>
<keyword evidence="5 10" id="KW-0812">Transmembrane</keyword>
<keyword evidence="2" id="KW-0813">Transport</keyword>
<evidence type="ECO:0000256" key="9">
    <source>
        <dbReference type="ARBA" id="ARBA00031636"/>
    </source>
</evidence>
<feature type="transmembrane region" description="Helical" evidence="10">
    <location>
        <begin position="434"/>
        <end position="454"/>
    </location>
</feature>
<keyword evidence="6 10" id="KW-1133">Transmembrane helix</keyword>
<name>A0A0E2D5G6_LEPIR</name>
<dbReference type="GO" id="GO:0005886">
    <property type="term" value="C:plasma membrane"/>
    <property type="evidence" value="ECO:0007669"/>
    <property type="project" value="UniProtKB-SubCell"/>
</dbReference>